<dbReference type="GO" id="GO:0005737">
    <property type="term" value="C:cytoplasm"/>
    <property type="evidence" value="ECO:0007669"/>
    <property type="project" value="TreeGrafter"/>
</dbReference>
<keyword evidence="2 11" id="KW-0723">Serine/threonine-protein kinase</keyword>
<dbReference type="Gene3D" id="1.20.120.150">
    <property type="entry name" value="FKBP12-rapamycin binding domain"/>
    <property type="match status" value="1"/>
</dbReference>
<dbReference type="InterPro" id="IPR036738">
    <property type="entry name" value="FRB_sf"/>
</dbReference>
<comment type="similarity">
    <text evidence="1 11">Belongs to the PI3/PI4-kinase family.</text>
</comment>
<evidence type="ECO:0000256" key="5">
    <source>
        <dbReference type="ARBA" id="ARBA00022741"/>
    </source>
</evidence>
<dbReference type="SUPFAM" id="SSF48371">
    <property type="entry name" value="ARM repeat"/>
    <property type="match status" value="2"/>
</dbReference>
<keyword evidence="3 11" id="KW-0808">Transferase</keyword>
<dbReference type="PROSITE" id="PS51189">
    <property type="entry name" value="FAT"/>
    <property type="match status" value="1"/>
</dbReference>
<dbReference type="Pfam" id="PF23593">
    <property type="entry name" value="HEAT_ATR"/>
    <property type="match status" value="1"/>
</dbReference>
<organism evidence="16 17">
    <name type="scientific">Filobasidium floriforme</name>
    <dbReference type="NCBI Taxonomy" id="5210"/>
    <lineage>
        <taxon>Eukaryota</taxon>
        <taxon>Fungi</taxon>
        <taxon>Dikarya</taxon>
        <taxon>Basidiomycota</taxon>
        <taxon>Agaricomycotina</taxon>
        <taxon>Tremellomycetes</taxon>
        <taxon>Filobasidiales</taxon>
        <taxon>Filobasidiaceae</taxon>
        <taxon>Filobasidium</taxon>
    </lineage>
</organism>
<dbReference type="PANTHER" id="PTHR11139:SF9">
    <property type="entry name" value="SERINE_THREONINE-PROTEIN KINASE MTOR"/>
    <property type="match status" value="1"/>
</dbReference>
<dbReference type="GO" id="GO:0080090">
    <property type="term" value="P:regulation of primary metabolic process"/>
    <property type="evidence" value="ECO:0007669"/>
    <property type="project" value="UniProtKB-ARBA"/>
</dbReference>
<evidence type="ECO:0000256" key="6">
    <source>
        <dbReference type="ARBA" id="ARBA00022777"/>
    </source>
</evidence>
<feature type="domain" description="FAT" evidence="14">
    <location>
        <begin position="1251"/>
        <end position="1799"/>
    </location>
</feature>
<reference evidence="16" key="1">
    <citation type="submission" date="2020-04" db="EMBL/GenBank/DDBJ databases">
        <title>Analysis of mating type loci in Filobasidium floriforme.</title>
        <authorList>
            <person name="Nowrousian M."/>
        </authorList>
    </citation>
    <scope>NUCLEOTIDE SEQUENCE</scope>
    <source>
        <strain evidence="16">CBS 6242</strain>
    </source>
</reference>
<dbReference type="InterPro" id="IPR016024">
    <property type="entry name" value="ARM-type_fold"/>
</dbReference>
<dbReference type="InterPro" id="IPR057564">
    <property type="entry name" value="HEAT_ATR"/>
</dbReference>
<evidence type="ECO:0000256" key="8">
    <source>
        <dbReference type="ARBA" id="ARBA00023306"/>
    </source>
</evidence>
<keyword evidence="17" id="KW-1185">Reference proteome</keyword>
<keyword evidence="7 11" id="KW-0067">ATP-binding</keyword>
<comment type="catalytic activity">
    <reaction evidence="10">
        <text>L-seryl-[protein] + ATP = O-phospho-L-seryl-[protein] + ADP + H(+)</text>
        <dbReference type="Rhea" id="RHEA:17989"/>
        <dbReference type="Rhea" id="RHEA-COMP:9863"/>
        <dbReference type="Rhea" id="RHEA-COMP:11604"/>
        <dbReference type="ChEBI" id="CHEBI:15378"/>
        <dbReference type="ChEBI" id="CHEBI:29999"/>
        <dbReference type="ChEBI" id="CHEBI:30616"/>
        <dbReference type="ChEBI" id="CHEBI:83421"/>
        <dbReference type="ChEBI" id="CHEBI:456216"/>
        <dbReference type="EC" id="2.7.11.1"/>
    </reaction>
</comment>
<dbReference type="InterPro" id="IPR003152">
    <property type="entry name" value="FATC_dom"/>
</dbReference>
<evidence type="ECO:0000256" key="7">
    <source>
        <dbReference type="ARBA" id="ARBA00022840"/>
    </source>
</evidence>
<dbReference type="InterPro" id="IPR000403">
    <property type="entry name" value="PI3/4_kinase_cat_dom"/>
</dbReference>
<dbReference type="SUPFAM" id="SSF47212">
    <property type="entry name" value="FKBP12-rapamycin-binding domain of FKBP-rapamycin-associated protein (FRAP)"/>
    <property type="match status" value="1"/>
</dbReference>
<dbReference type="FunFam" id="3.30.1010.10:FF:000006">
    <property type="entry name" value="Serine/threonine-protein kinase TOR"/>
    <property type="match status" value="1"/>
</dbReference>
<dbReference type="GO" id="GO:0005634">
    <property type="term" value="C:nucleus"/>
    <property type="evidence" value="ECO:0007669"/>
    <property type="project" value="TreeGrafter"/>
</dbReference>
<dbReference type="Gene3D" id="1.10.1070.11">
    <property type="entry name" value="Phosphatidylinositol 3-/4-kinase, catalytic domain"/>
    <property type="match status" value="1"/>
</dbReference>
<dbReference type="FunFam" id="1.10.1070.11:FF:000028">
    <property type="entry name" value="Serine/threonine-protein kinase TOR"/>
    <property type="match status" value="1"/>
</dbReference>
<evidence type="ECO:0000256" key="3">
    <source>
        <dbReference type="ARBA" id="ARBA00022679"/>
    </source>
</evidence>
<dbReference type="InterPro" id="IPR009076">
    <property type="entry name" value="FRB_dom"/>
</dbReference>
<dbReference type="EMBL" id="JABELV010000008">
    <property type="protein sequence ID" value="KAG7571384.1"/>
    <property type="molecule type" value="Genomic_DNA"/>
</dbReference>
<gene>
    <name evidence="16" type="ORF">FFLO_00736</name>
</gene>
<evidence type="ECO:0000259" key="15">
    <source>
        <dbReference type="PROSITE" id="PS51190"/>
    </source>
</evidence>
<dbReference type="InterPro" id="IPR003151">
    <property type="entry name" value="PIK-rel_kinase_FAT"/>
</dbReference>
<sequence length="2343" mass="265196">MSDSPADALPLLFGSLKSRNGDVREQAAVEIRDFVASYSEDHPQDDALNALWNDLNRRVFSLIHSNQSFEIRGGITAIDRLLETKKDVAPEKHMQRVLRFYHYLKPLLPCADAEVMVQASKVLGRIAKITQGEGFFDFEVDRALEMMRGGGQEIGRYAAVLILYQLSSNAPAVFMRCVVSVLDMIWTPLKDHRTVVRERTSMLLGSCFELIHSRESQFKAQQYKKILDEAERTLNKPAPSQDVIHGGLLALQSLLNHSEMFMKEYYKQSCELILKYKDHREPLIRRTVITLIPAMGTYDQQGFEEVFLHRSMAHLQGQLSKPGERDAAFLAIGHLAVNLGSEMKPFIEEIMKNVKDALRQRGKKNSPDEKPIFQCVAMLATALGPNLTRHMHEVLDLMFQWGLTEPLRQALVVIARHIPPLLRSNQDRLLDMLSNTLTGKPYRPLGAPPPRTSVTATNTTDVNTLEHSPQIISLALYTLHTFDFSGHTLNEFVQHAALPYLENDSPDVRQAAAMTCSKLFVRDPICHQTSTHSIEIISDVLDKLLTVAIADPDFRIRTSVLRSLDEKFDRHLAQAENVRSLFIALNDEVFQNRELAIGIIGRLAAHNPAYVMPSLRKALIQLITELEYSTASKQKEESAKLLCLLIEASSGASSTLVKPYAGPLLSVLLRTASAKDTNPAVASYCLACLGELARVGGEEISPSVDKIMALIMEMLADQTSSLKRDAALKTLGQVASNTGAVIEPYQKYPHLLAMLMRFLKTEKSQNIRRETIRTMGMLGALDPYRHKLLHDETDEQDADASGARVTDVQLLMNAPGTAPDEFYQTVTINALVNVLADPTLTNNHWSATEAVMLIFTTQGLKCVPYLGQIIPAFLGVVRLAPPSLQETYFHQLALLVGIVKAHIRNYLGVLFDLIHDFWNPDSTLQFSITSLVESIAIAVEGQFKAFLPRLLQEILRTFEGDISAAKLSDRRKQNLLRMIKAFYVFGASVEEYMHLILPVIVKCFERTDAPYELRSTSIQTIGHLCRKVNFSDNISQIIHPLARVLAGDEPELKVTAMDTLCAIVLQLGPDYAIFIPMINKVLLSQKVTHPLYDSLTQKLLNREVLPVDIGLPDPALESAAIATVAQEQNRMVVNQQHLKGVWNTDGIAAANDWKAWLKRLGLELMRQSPSHALRSCHGLAEVHSPFGQELFNVAFISCWTELYEQYREDLVKHIELAISSPNVPSEVVITLLTLAEFMEHDEKPLPIDPKMLGDYAMVYHAYAKALHYKEIEFFAETTGPIIEDLISVNTKLQQTDAAWGTLNFAQETTLSSQHQEAWYEKLGRWDKALDLYNQRDGEDSDDPDPDVILGKLRCLHALGQWENLSDFVQARWTNAPYEERRRMAPIAAAAAWSLNQWDLMDDYISVMKTDTPDRPFYRAILSVHRNQYSKALTQITRTRDLLDGELTSLSSESYGRAYDVVVRVQMLSELEEIIAYKQWHDQPSRQAIQRKVWMKRLKGCQPDVEVWQRILQVRTLVLSPVEATDMWIKFVNLCRKSDRLDLAAKTLNSLLGSSSLGTDVEGGRAPPNILYAYYKFTWAKGDRVESLGWLREFTANLVRDVNLTQVNGRLVAAHPSNAAYTELLARCHVKLGKWQVALQDGWFANNPTEILNNYAYATQLDPDWYKGWHTWALANFEVITYLEVQKTVLAADAFNVYIKPAVQAFFRSIALSRGDWLQDTLRLLTLWFTYGYEQGVNDAISEGFKTVNINVWLNVLPQIIARLHTPREKVRRLIQELLLSVGKAHPQALIYPLTVASKSQVVHRRDNALQIMAKMRDHSATLVDQATLVSTELIRTAILWHEQWQEGLEEASKHYFGDHNPEGMFGVLEPLHEMVARGPETLRETSFVQSFGHDLQAAREHCRRFRMSGEVSELNQAWDIYYLVFKRLSKQLATLPSIELQYVSPKLLKVRDLELAIPGTYQPGKPIVTISYVLPTFAVIGSKQRPRRFSMKGSDGKEHQYLLKGHEDLRQDERVMQLFGLVNTLLSVDPESFKRHLHIQQYAVIPLSPNSGLLGWVPHSDTLHVLIKDYRDNRKILLNIEHRLMTQMAPDYDCLPLVHKVEVFEHALDNTTGQDLYRVLWLKSKNSESWLERRTTYTRSLATNSMVGYILGLGDRHPSNLMLDQISGKVIHIDFGDCFEVAMQRDKFPEKIPFRLTRMLVNAMEVSGIHGSYKKSCEVTMDVLRDNKDSLMAVLEAFVYDPLIAWRLIANATKDAEREPEPAQDGRGYPGQRKTKADEAQIIDGEHPEVKNSKALAVIERVKNKLTGRDFKTTVVLPVQDQVQLLIAEATSLENLCQCFIGW</sequence>
<dbReference type="SMART" id="SM01343">
    <property type="entry name" value="FATC"/>
    <property type="match status" value="1"/>
</dbReference>
<dbReference type="PANTHER" id="PTHR11139">
    <property type="entry name" value="ATAXIA TELANGIECTASIA MUTATED ATM -RELATED"/>
    <property type="match status" value="1"/>
</dbReference>
<feature type="domain" description="FATC" evidence="15">
    <location>
        <begin position="2315"/>
        <end position="2343"/>
    </location>
</feature>
<keyword evidence="8" id="KW-0131">Cell cycle</keyword>
<keyword evidence="5 11" id="KW-0547">Nucleotide-binding</keyword>
<dbReference type="EC" id="2.7.11.1" evidence="11"/>
<dbReference type="PROSITE" id="PS51190">
    <property type="entry name" value="FATC"/>
    <property type="match status" value="1"/>
</dbReference>
<dbReference type="Proteomes" id="UP000812966">
    <property type="component" value="Unassembled WGS sequence"/>
</dbReference>
<evidence type="ECO:0000256" key="11">
    <source>
        <dbReference type="RuleBase" id="RU364109"/>
    </source>
</evidence>
<dbReference type="InterPro" id="IPR011009">
    <property type="entry name" value="Kinase-like_dom_sf"/>
</dbReference>
<feature type="region of interest" description="Disordered" evidence="12">
    <location>
        <begin position="2255"/>
        <end position="2275"/>
    </location>
</feature>
<dbReference type="InterPro" id="IPR014009">
    <property type="entry name" value="PIK_FAT"/>
</dbReference>
<dbReference type="GO" id="GO:0031932">
    <property type="term" value="C:TORC2 complex"/>
    <property type="evidence" value="ECO:0007669"/>
    <property type="project" value="TreeGrafter"/>
</dbReference>
<keyword evidence="4" id="KW-0677">Repeat</keyword>
<dbReference type="InterPro" id="IPR036940">
    <property type="entry name" value="PI3/4_kinase_cat_sf"/>
</dbReference>
<dbReference type="SMART" id="SM01345">
    <property type="entry name" value="Rapamycin_bind"/>
    <property type="match status" value="1"/>
</dbReference>
<evidence type="ECO:0000259" key="14">
    <source>
        <dbReference type="PROSITE" id="PS51189"/>
    </source>
</evidence>
<evidence type="ECO:0000256" key="10">
    <source>
        <dbReference type="ARBA" id="ARBA00048679"/>
    </source>
</evidence>
<protein>
    <recommendedName>
        <fullName evidence="11">Serine/threonine-protein kinase TOR</fullName>
        <ecNumber evidence="11">2.7.11.1</ecNumber>
    </recommendedName>
</protein>
<evidence type="ECO:0000313" key="17">
    <source>
        <dbReference type="Proteomes" id="UP000812966"/>
    </source>
</evidence>
<dbReference type="InterPro" id="IPR011989">
    <property type="entry name" value="ARM-like"/>
</dbReference>
<dbReference type="GO" id="GO:0005524">
    <property type="term" value="F:ATP binding"/>
    <property type="evidence" value="ECO:0007669"/>
    <property type="project" value="UniProtKB-KW"/>
</dbReference>
<comment type="catalytic activity">
    <reaction evidence="9 11">
        <text>L-threonyl-[protein] + ATP = O-phospho-L-threonyl-[protein] + ADP + H(+)</text>
        <dbReference type="Rhea" id="RHEA:46608"/>
        <dbReference type="Rhea" id="RHEA-COMP:11060"/>
        <dbReference type="Rhea" id="RHEA-COMP:11605"/>
        <dbReference type="ChEBI" id="CHEBI:15378"/>
        <dbReference type="ChEBI" id="CHEBI:30013"/>
        <dbReference type="ChEBI" id="CHEBI:30616"/>
        <dbReference type="ChEBI" id="CHEBI:61977"/>
        <dbReference type="ChEBI" id="CHEBI:456216"/>
        <dbReference type="EC" id="2.7.11.1"/>
    </reaction>
</comment>
<dbReference type="SMART" id="SM00146">
    <property type="entry name" value="PI3Kc"/>
    <property type="match status" value="1"/>
</dbReference>
<dbReference type="GO" id="GO:0038202">
    <property type="term" value="P:TORC1 signaling"/>
    <property type="evidence" value="ECO:0007669"/>
    <property type="project" value="TreeGrafter"/>
</dbReference>
<dbReference type="GO" id="GO:0004674">
    <property type="term" value="F:protein serine/threonine kinase activity"/>
    <property type="evidence" value="ECO:0007669"/>
    <property type="project" value="UniProtKB-KW"/>
</dbReference>
<dbReference type="Gene3D" id="3.30.1010.10">
    <property type="entry name" value="Phosphatidylinositol 3-kinase Catalytic Subunit, Chain A, domain 4"/>
    <property type="match status" value="1"/>
</dbReference>
<evidence type="ECO:0000256" key="2">
    <source>
        <dbReference type="ARBA" id="ARBA00022527"/>
    </source>
</evidence>
<dbReference type="InterPro" id="IPR026683">
    <property type="entry name" value="TOR_cat"/>
</dbReference>
<evidence type="ECO:0000259" key="13">
    <source>
        <dbReference type="PROSITE" id="PS50290"/>
    </source>
</evidence>
<dbReference type="GO" id="GO:0016242">
    <property type="term" value="P:negative regulation of macroautophagy"/>
    <property type="evidence" value="ECO:0007669"/>
    <property type="project" value="TreeGrafter"/>
</dbReference>
<keyword evidence="6 11" id="KW-0418">Kinase</keyword>
<dbReference type="FunFam" id="1.25.10.10:FF:000371">
    <property type="entry name" value="Serine/threonine-protein kinase TOR"/>
    <property type="match status" value="1"/>
</dbReference>
<dbReference type="GO" id="GO:0031931">
    <property type="term" value="C:TORC1 complex"/>
    <property type="evidence" value="ECO:0007669"/>
    <property type="project" value="TreeGrafter"/>
</dbReference>
<dbReference type="FunFam" id="1.20.120.150:FF:000001">
    <property type="entry name" value="Serine/threonine-protein kinase TOR"/>
    <property type="match status" value="1"/>
</dbReference>
<dbReference type="Gene3D" id="1.25.40.10">
    <property type="entry name" value="Tetratricopeptide repeat domain"/>
    <property type="match status" value="1"/>
</dbReference>
<dbReference type="PROSITE" id="PS00916">
    <property type="entry name" value="PI3_4_KINASE_2"/>
    <property type="match status" value="1"/>
</dbReference>
<proteinExistence type="inferred from homology"/>
<dbReference type="InterPro" id="IPR024585">
    <property type="entry name" value="mTOR_dom"/>
</dbReference>
<dbReference type="PROSITE" id="PS50290">
    <property type="entry name" value="PI3_4_KINASE_3"/>
    <property type="match status" value="1"/>
</dbReference>
<feature type="domain" description="PI3K/PI4K catalytic" evidence="13">
    <location>
        <begin position="1973"/>
        <end position="2294"/>
    </location>
</feature>
<dbReference type="Pfam" id="PF00454">
    <property type="entry name" value="PI3_PI4_kinase"/>
    <property type="match status" value="1"/>
</dbReference>
<evidence type="ECO:0000313" key="16">
    <source>
        <dbReference type="EMBL" id="KAG7571384.1"/>
    </source>
</evidence>
<dbReference type="InterPro" id="IPR018936">
    <property type="entry name" value="PI3/4_kinase_CS"/>
</dbReference>
<dbReference type="CDD" id="cd05169">
    <property type="entry name" value="PIKKc_TOR"/>
    <property type="match status" value="1"/>
</dbReference>
<dbReference type="InterPro" id="IPR011990">
    <property type="entry name" value="TPR-like_helical_dom_sf"/>
</dbReference>
<evidence type="ECO:0000256" key="4">
    <source>
        <dbReference type="ARBA" id="ARBA00022737"/>
    </source>
</evidence>
<dbReference type="Pfam" id="PF02260">
    <property type="entry name" value="FATC"/>
    <property type="match status" value="1"/>
</dbReference>
<evidence type="ECO:0000256" key="1">
    <source>
        <dbReference type="ARBA" id="ARBA00011031"/>
    </source>
</evidence>
<evidence type="ECO:0000256" key="9">
    <source>
        <dbReference type="ARBA" id="ARBA00047899"/>
    </source>
</evidence>
<dbReference type="Pfam" id="PF08771">
    <property type="entry name" value="FRB_dom"/>
    <property type="match status" value="1"/>
</dbReference>
<dbReference type="Pfam" id="PF11865">
    <property type="entry name" value="mTOR_dom"/>
    <property type="match status" value="1"/>
</dbReference>
<dbReference type="SMART" id="SM01346">
    <property type="entry name" value="DUF3385"/>
    <property type="match status" value="1"/>
</dbReference>
<dbReference type="Gene3D" id="1.25.10.10">
    <property type="entry name" value="Leucine-rich Repeat Variant"/>
    <property type="match status" value="3"/>
</dbReference>
<dbReference type="Pfam" id="PF02259">
    <property type="entry name" value="FAT"/>
    <property type="match status" value="1"/>
</dbReference>
<dbReference type="SUPFAM" id="SSF56112">
    <property type="entry name" value="Protein kinase-like (PK-like)"/>
    <property type="match status" value="1"/>
</dbReference>
<accession>A0A8K0JS03</accession>
<dbReference type="PROSITE" id="PS00915">
    <property type="entry name" value="PI3_4_KINASE_1"/>
    <property type="match status" value="1"/>
</dbReference>
<dbReference type="GO" id="GO:0005886">
    <property type="term" value="C:plasma membrane"/>
    <property type="evidence" value="ECO:0007669"/>
    <property type="project" value="UniProtKB-ARBA"/>
</dbReference>
<comment type="caution">
    <text evidence="16">The sequence shown here is derived from an EMBL/GenBank/DDBJ whole genome shotgun (WGS) entry which is preliminary data.</text>
</comment>
<dbReference type="InterPro" id="IPR050517">
    <property type="entry name" value="DDR_Repair_Kinase"/>
</dbReference>
<evidence type="ECO:0000256" key="12">
    <source>
        <dbReference type="SAM" id="MobiDB-lite"/>
    </source>
</evidence>
<dbReference type="GO" id="GO:0044877">
    <property type="term" value="F:protein-containing complex binding"/>
    <property type="evidence" value="ECO:0007669"/>
    <property type="project" value="InterPro"/>
</dbReference>
<name>A0A8K0JS03_9TREE</name>